<accession>A0A6J6YS57</accession>
<keyword evidence="1" id="KW-1133">Transmembrane helix</keyword>
<feature type="transmembrane region" description="Helical" evidence="1">
    <location>
        <begin position="414"/>
        <end position="439"/>
    </location>
</feature>
<sequence length="531" mass="54353">MIHASWSLARLKWALLRAAVKGSAQQRIQIGLSLVLCIIFGLSAFGVLSTLGQRSASADQILVVLLPATVIAMGLLSSAAGVESTIDARHLAAEPLTRSQLGTGLLVSAVVGPPTLLALLAGAGIAVGWSGSSPSGLLILFLAILGWLLTLLLFSRTMANAVGAWSSGRFRQVAQALATISALSVWFIVQVLSRQRASWTSQRWAELAEIAKWTPPGQLGLAGTSSAEPAQAVVHLLLGLSWLPLLLWLNMISTERLALSSPRPGSGGRKMRTGFQGLRSGVYAALPHGAVGAIAARTIRTKFRTPRQAVNTITALAIGAGIFVVGPLLDGEIGDPRTVMLGGLLFFAVLFDGNNSFGVDGPALWMEIQAGADARVLARAKALSSIVVMAVPALVLPVGLAAMSGGWKWLPAAWILAVGSLMGAAGVSVGSAALAPVAVPDSPNPLAAGDTGQGCLAGLMLSLGLLVLVLASAPVAGAVLYASSRSALLTTLAALLGPVVGLCLLWGGTATAVTRLSGRESDLVGHITPAR</sequence>
<keyword evidence="1" id="KW-0472">Membrane</keyword>
<name>A0A6J6YS57_9ZZZZ</name>
<proteinExistence type="predicted"/>
<feature type="transmembrane region" description="Helical" evidence="1">
    <location>
        <begin position="135"/>
        <end position="154"/>
    </location>
</feature>
<dbReference type="EMBL" id="CAFAAQ010000091">
    <property type="protein sequence ID" value="CAB4809946.1"/>
    <property type="molecule type" value="Genomic_DNA"/>
</dbReference>
<dbReference type="AlphaFoldDB" id="A0A6J6YS57"/>
<organism evidence="2">
    <name type="scientific">freshwater metagenome</name>
    <dbReference type="NCBI Taxonomy" id="449393"/>
    <lineage>
        <taxon>unclassified sequences</taxon>
        <taxon>metagenomes</taxon>
        <taxon>ecological metagenomes</taxon>
    </lineage>
</organism>
<evidence type="ECO:0000256" key="1">
    <source>
        <dbReference type="SAM" id="Phobius"/>
    </source>
</evidence>
<feature type="transmembrane region" description="Helical" evidence="1">
    <location>
        <begin position="382"/>
        <end position="402"/>
    </location>
</feature>
<feature type="transmembrane region" description="Helical" evidence="1">
    <location>
        <begin position="488"/>
        <end position="507"/>
    </location>
</feature>
<keyword evidence="1" id="KW-0812">Transmembrane</keyword>
<feature type="transmembrane region" description="Helical" evidence="1">
    <location>
        <begin position="30"/>
        <end position="49"/>
    </location>
</feature>
<protein>
    <submittedName>
        <fullName evidence="2">Unannotated protein</fullName>
    </submittedName>
</protein>
<feature type="transmembrane region" description="Helical" evidence="1">
    <location>
        <begin position="309"/>
        <end position="329"/>
    </location>
</feature>
<gene>
    <name evidence="2" type="ORF">UFOPK3046_01083</name>
</gene>
<evidence type="ECO:0000313" key="2">
    <source>
        <dbReference type="EMBL" id="CAB4809946.1"/>
    </source>
</evidence>
<reference evidence="2" key="1">
    <citation type="submission" date="2020-05" db="EMBL/GenBank/DDBJ databases">
        <authorList>
            <person name="Chiriac C."/>
            <person name="Salcher M."/>
            <person name="Ghai R."/>
            <person name="Kavagutti S V."/>
        </authorList>
    </citation>
    <scope>NUCLEOTIDE SEQUENCE</scope>
</reference>
<feature type="transmembrane region" description="Helical" evidence="1">
    <location>
        <begin position="61"/>
        <end position="82"/>
    </location>
</feature>
<feature type="transmembrane region" description="Helical" evidence="1">
    <location>
        <begin position="103"/>
        <end position="129"/>
    </location>
</feature>
<feature type="transmembrane region" description="Helical" evidence="1">
    <location>
        <begin position="232"/>
        <end position="253"/>
    </location>
</feature>
<feature type="transmembrane region" description="Helical" evidence="1">
    <location>
        <begin position="174"/>
        <end position="193"/>
    </location>
</feature>
<feature type="transmembrane region" description="Helical" evidence="1">
    <location>
        <begin position="459"/>
        <end position="481"/>
    </location>
</feature>